<dbReference type="Pfam" id="PF20557">
    <property type="entry name" value="DnaT_2"/>
    <property type="match status" value="1"/>
</dbReference>
<dbReference type="EMBL" id="MF417851">
    <property type="protein sequence ID" value="ASN67534.1"/>
    <property type="molecule type" value="Genomic_DNA"/>
</dbReference>
<proteinExistence type="predicted"/>
<name>A0A2H4JE38_9CAUD</name>
<evidence type="ECO:0000313" key="10">
    <source>
        <dbReference type="EMBL" id="ASN71984.1"/>
    </source>
</evidence>
<evidence type="ECO:0000313" key="3">
    <source>
        <dbReference type="EMBL" id="ASN67534.1"/>
    </source>
</evidence>
<evidence type="ECO:0000313" key="2">
    <source>
        <dbReference type="EMBL" id="ASN67421.1"/>
    </source>
</evidence>
<dbReference type="EMBL" id="MF417883">
    <property type="protein sequence ID" value="ASN68962.1"/>
    <property type="molecule type" value="Genomic_DNA"/>
</dbReference>
<dbReference type="EMBL" id="MF417931">
    <property type="protein sequence ID" value="ASN71727.1"/>
    <property type="molecule type" value="Genomic_DNA"/>
</dbReference>
<accession>A0A2H4JE38</accession>
<evidence type="ECO:0000313" key="7">
    <source>
        <dbReference type="EMBL" id="ASN68962.1"/>
    </source>
</evidence>
<evidence type="ECO:0000313" key="6">
    <source>
        <dbReference type="EMBL" id="ASN68887.1"/>
    </source>
</evidence>
<reference evidence="9" key="1">
    <citation type="submission" date="2017-06" db="EMBL/GenBank/DDBJ databases">
        <title>Novel phages from South African skin metaviromes.</title>
        <authorList>
            <person name="van Zyl L.J."/>
            <person name="Abrahams Y."/>
            <person name="Stander E.A."/>
            <person name="Kirby B.M."/>
            <person name="Clavaud C."/>
            <person name="Farcet C."/>
            <person name="Breton L."/>
            <person name="Trindade M.I."/>
        </authorList>
    </citation>
    <scope>NUCLEOTIDE SEQUENCE</scope>
</reference>
<evidence type="ECO:0000313" key="9">
    <source>
        <dbReference type="EMBL" id="ASN71727.1"/>
    </source>
</evidence>
<dbReference type="EMBL" id="MF417882">
    <property type="protein sequence ID" value="ASN68887.1"/>
    <property type="molecule type" value="Genomic_DNA"/>
</dbReference>
<dbReference type="EMBL" id="MF417873">
    <property type="protein sequence ID" value="ASN68185.1"/>
    <property type="molecule type" value="Genomic_DNA"/>
</dbReference>
<evidence type="ECO:0000313" key="5">
    <source>
        <dbReference type="EMBL" id="ASN68185.1"/>
    </source>
</evidence>
<gene>
    <name evidence="3" type="ORF">10AX3_7</name>
    <name evidence="6" type="ORF">10F10_64</name>
    <name evidence="2" type="ORF">2AX2_47</name>
    <name evidence="9" type="ORF">3S7_46</name>
    <name evidence="7" type="ORF">7F11_66</name>
    <name evidence="5" type="ORF">7S5_61</name>
    <name evidence="8" type="ORF">8AX2_65</name>
    <name evidence="4" type="ORF">8S4_2</name>
    <name evidence="10" type="ORF">9AX4_24</name>
</gene>
<sequence length="185" mass="19705">MPLIVEDGTGLPAAESYISLDSLKAYAAGRGVDISGVTDEQNESALRRATTYIDGKYRKHLQSGRWASLFSGEKKNGRGQALEWPRSGAEDYEGLPISDSTVPIEVKNATAEAGYREALNPGSLSPDFVSASMVKREKVGPLETEFAVSVGADAAGSVRPVISIIDEMIAPVLVARYTLPAVFTV</sequence>
<organism evidence="9">
    <name type="scientific">uncultured Caudovirales phage</name>
    <dbReference type="NCBI Taxonomy" id="2100421"/>
    <lineage>
        <taxon>Viruses</taxon>
        <taxon>Duplodnaviria</taxon>
        <taxon>Heunggongvirae</taxon>
        <taxon>Uroviricota</taxon>
        <taxon>Caudoviricetes</taxon>
        <taxon>Peduoviridae</taxon>
        <taxon>Maltschvirus</taxon>
        <taxon>Maltschvirus maltsch</taxon>
    </lineage>
</organism>
<dbReference type="EMBL" id="MF417839">
    <property type="protein sequence ID" value="ASN67421.1"/>
    <property type="molecule type" value="Genomic_DNA"/>
</dbReference>
<dbReference type="EMBL" id="MF417884">
    <property type="protein sequence ID" value="ASN69036.1"/>
    <property type="molecule type" value="Genomic_DNA"/>
</dbReference>
<evidence type="ECO:0000259" key="1">
    <source>
        <dbReference type="Pfam" id="PF20557"/>
    </source>
</evidence>
<dbReference type="EMBL" id="MF417938">
    <property type="protein sequence ID" value="ASN71984.1"/>
    <property type="molecule type" value="Genomic_DNA"/>
</dbReference>
<dbReference type="EMBL" id="MF417857">
    <property type="protein sequence ID" value="ASN67591.1"/>
    <property type="molecule type" value="Genomic_DNA"/>
</dbReference>
<feature type="domain" description="Putative DnaT-like" evidence="1">
    <location>
        <begin position="1"/>
        <end position="173"/>
    </location>
</feature>
<protein>
    <recommendedName>
        <fullName evidence="1">Putative DnaT-like domain-containing protein</fullName>
    </recommendedName>
</protein>
<evidence type="ECO:0000313" key="4">
    <source>
        <dbReference type="EMBL" id="ASN67591.1"/>
    </source>
</evidence>
<dbReference type="InterPro" id="IPR046787">
    <property type="entry name" value="DnaT_2"/>
</dbReference>
<evidence type="ECO:0000313" key="8">
    <source>
        <dbReference type="EMBL" id="ASN69036.1"/>
    </source>
</evidence>